<dbReference type="InterPro" id="IPR009078">
    <property type="entry name" value="Ferritin-like_SF"/>
</dbReference>
<reference evidence="1 2" key="1">
    <citation type="submission" date="2018-08" db="EMBL/GenBank/DDBJ databases">
        <title>Mucilaginibacter sp. MYSH2.</title>
        <authorList>
            <person name="Seo T."/>
        </authorList>
    </citation>
    <scope>NUCLEOTIDE SEQUENCE [LARGE SCALE GENOMIC DNA]</scope>
    <source>
        <strain evidence="1 2">MYSH2</strain>
    </source>
</reference>
<name>A0A372NYS8_9SPHI</name>
<dbReference type="Pfam" id="PF05974">
    <property type="entry name" value="DUF892"/>
    <property type="match status" value="1"/>
</dbReference>
<comment type="caution">
    <text evidence="1">The sequence shown here is derived from an EMBL/GenBank/DDBJ whole genome shotgun (WGS) entry which is preliminary data.</text>
</comment>
<proteinExistence type="predicted"/>
<dbReference type="Gene3D" id="1.20.1260.10">
    <property type="match status" value="1"/>
</dbReference>
<dbReference type="OrthoDB" id="9795056at2"/>
<evidence type="ECO:0000313" key="1">
    <source>
        <dbReference type="EMBL" id="RFZ94819.1"/>
    </source>
</evidence>
<dbReference type="InterPro" id="IPR010287">
    <property type="entry name" value="DUF892_YciF-like"/>
</dbReference>
<keyword evidence="2" id="KW-1185">Reference proteome</keyword>
<organism evidence="1 2">
    <name type="scientific">Mucilaginibacter conchicola</name>
    <dbReference type="NCBI Taxonomy" id="2303333"/>
    <lineage>
        <taxon>Bacteria</taxon>
        <taxon>Pseudomonadati</taxon>
        <taxon>Bacteroidota</taxon>
        <taxon>Sphingobacteriia</taxon>
        <taxon>Sphingobacteriales</taxon>
        <taxon>Sphingobacteriaceae</taxon>
        <taxon>Mucilaginibacter</taxon>
    </lineage>
</organism>
<dbReference type="InterPro" id="IPR012347">
    <property type="entry name" value="Ferritin-like"/>
</dbReference>
<dbReference type="AlphaFoldDB" id="A0A372NYS8"/>
<sequence>MQNPPEISKPVRDVPDTQLFSFLTASLLSIYRTKRSLVTRLPKIACQAASGELKSVMMEITNDLAVQILRLDKIFALLGFDKSLTKNLPVFSLNENTFQSTVTKNVDPMINEFDILLYISNLESMDIAAFPMVLSAADKLGFDDIRQLLQECFDDANDNRALIDVIVDKYLAAQYENRKIKLSLDVKADNHM</sequence>
<protein>
    <submittedName>
        <fullName evidence="1">DUF892 family protein</fullName>
    </submittedName>
</protein>
<accession>A0A372NYS8</accession>
<dbReference type="Proteomes" id="UP000264217">
    <property type="component" value="Unassembled WGS sequence"/>
</dbReference>
<dbReference type="SUPFAM" id="SSF47240">
    <property type="entry name" value="Ferritin-like"/>
    <property type="match status" value="1"/>
</dbReference>
<evidence type="ECO:0000313" key="2">
    <source>
        <dbReference type="Proteomes" id="UP000264217"/>
    </source>
</evidence>
<dbReference type="RefSeq" id="WP_117390377.1">
    <property type="nucleotide sequence ID" value="NZ_QWDC01000001.1"/>
</dbReference>
<gene>
    <name evidence="1" type="ORF">D0C36_04600</name>
</gene>
<dbReference type="EMBL" id="QWDC01000001">
    <property type="protein sequence ID" value="RFZ94819.1"/>
    <property type="molecule type" value="Genomic_DNA"/>
</dbReference>